<feature type="binding site" evidence="8">
    <location>
        <position position="15"/>
    </location>
    <ligand>
        <name>Zn(2+)</name>
        <dbReference type="ChEBI" id="CHEBI:29105"/>
    </ligand>
</feature>
<feature type="domain" description="C2H2-type" evidence="10">
    <location>
        <begin position="324"/>
        <end position="351"/>
    </location>
</feature>
<proteinExistence type="predicted"/>
<dbReference type="PANTHER" id="PTHR24394">
    <property type="entry name" value="ZINC FINGER PROTEIN"/>
    <property type="match status" value="1"/>
</dbReference>
<evidence type="ECO:0000313" key="12">
    <source>
        <dbReference type="EMBL" id="KPJ01323.1"/>
    </source>
</evidence>
<dbReference type="SMART" id="SM00868">
    <property type="entry name" value="zf-AD"/>
    <property type="match status" value="1"/>
</dbReference>
<evidence type="ECO:0000259" key="11">
    <source>
        <dbReference type="PROSITE" id="PS51915"/>
    </source>
</evidence>
<dbReference type="SUPFAM" id="SSF57667">
    <property type="entry name" value="beta-beta-alpha zinc fingers"/>
    <property type="match status" value="3"/>
</dbReference>
<evidence type="ECO:0000313" key="13">
    <source>
        <dbReference type="Proteomes" id="UP000053268"/>
    </source>
</evidence>
<keyword evidence="3" id="KW-0677">Repeat</keyword>
<keyword evidence="9" id="KW-0175">Coiled coil</keyword>
<reference evidence="12 13" key="1">
    <citation type="journal article" date="2015" name="Nat. Commun.">
        <title>Outbred genome sequencing and CRISPR/Cas9 gene editing in butterflies.</title>
        <authorList>
            <person name="Li X."/>
            <person name="Fan D."/>
            <person name="Zhang W."/>
            <person name="Liu G."/>
            <person name="Zhang L."/>
            <person name="Zhao L."/>
            <person name="Fang X."/>
            <person name="Chen L."/>
            <person name="Dong Y."/>
            <person name="Chen Y."/>
            <person name="Ding Y."/>
            <person name="Zhao R."/>
            <person name="Feng M."/>
            <person name="Zhu Y."/>
            <person name="Feng Y."/>
            <person name="Jiang X."/>
            <person name="Zhu D."/>
            <person name="Xiang H."/>
            <person name="Feng X."/>
            <person name="Li S."/>
            <person name="Wang J."/>
            <person name="Zhang G."/>
            <person name="Kronforst M.R."/>
            <person name="Wang W."/>
        </authorList>
    </citation>
    <scope>NUCLEOTIDE SEQUENCE [LARGE SCALE GENOMIC DNA]</scope>
    <source>
        <strain evidence="12">Ya'a_city_454_Px</strain>
        <tissue evidence="12">Whole body</tissue>
    </source>
</reference>
<sequence>MSENWELEGDLCRCCHAEGVFINLTKPRELNGITEIYSNMLKACFKIGIESVTGPLHNMINKICESCVLRLRDAYDFMKQVENCENKFKDYYNRNAIKIKGTDGDGVVPIKVEEDEFFTELKNFSLEDDNYLDLEHEDLINTATKQKDKSKLTKKEKKDKEVSKVINKLKKANKKKIKKVQDTSEDNDDEILALINFTSIRDENGTFVHSCNVCKKNYATKGAFTKHYRQIHLKLRKERLSCHLCDEKITKYTKAHHLESKHGIAAPTCNVCGKKFAFPYEVITHQRYQHMGEKRFRCEECNKCFGSKLLLKNHLVSHSTTRDYICNICGKAFKTEVARSTHVKIHDKNKPHICNICDKGFKTETALQLHVRIHLNIRPHVCHICNKAYTEPGSLRVHIRRKH</sequence>
<feature type="domain" description="ZAD" evidence="11">
    <location>
        <begin position="10"/>
        <end position="91"/>
    </location>
</feature>
<evidence type="ECO:0000256" key="9">
    <source>
        <dbReference type="SAM" id="Coils"/>
    </source>
</evidence>
<feature type="binding site" evidence="8">
    <location>
        <position position="67"/>
    </location>
    <ligand>
        <name>Zn(2+)</name>
        <dbReference type="ChEBI" id="CHEBI:29105"/>
    </ligand>
</feature>
<accession>A0A0N1IMU6</accession>
<dbReference type="Proteomes" id="UP000053268">
    <property type="component" value="Unassembled WGS sequence"/>
</dbReference>
<dbReference type="GO" id="GO:0008270">
    <property type="term" value="F:zinc ion binding"/>
    <property type="evidence" value="ECO:0007669"/>
    <property type="project" value="UniProtKB-UniRule"/>
</dbReference>
<keyword evidence="4 7" id="KW-0863">Zinc-finger</keyword>
<protein>
    <submittedName>
        <fullName evidence="12">Zinc finger protein 26</fullName>
    </submittedName>
</protein>
<feature type="domain" description="C2H2-type" evidence="10">
    <location>
        <begin position="209"/>
        <end position="237"/>
    </location>
</feature>
<evidence type="ECO:0000256" key="5">
    <source>
        <dbReference type="ARBA" id="ARBA00022833"/>
    </source>
</evidence>
<dbReference type="EMBL" id="KQ459348">
    <property type="protein sequence ID" value="KPJ01323.1"/>
    <property type="molecule type" value="Genomic_DNA"/>
</dbReference>
<dbReference type="InterPro" id="IPR036236">
    <property type="entry name" value="Znf_C2H2_sf"/>
</dbReference>
<evidence type="ECO:0000256" key="2">
    <source>
        <dbReference type="ARBA" id="ARBA00022723"/>
    </source>
</evidence>
<dbReference type="Gene3D" id="3.30.160.60">
    <property type="entry name" value="Classic Zinc Finger"/>
    <property type="match status" value="5"/>
</dbReference>
<dbReference type="PANTHER" id="PTHR24394:SF29">
    <property type="entry name" value="MYONEURIN"/>
    <property type="match status" value="1"/>
</dbReference>
<name>A0A0N1IMU6_PAPXU</name>
<feature type="binding site" evidence="8">
    <location>
        <position position="64"/>
    </location>
    <ligand>
        <name>Zn(2+)</name>
        <dbReference type="ChEBI" id="CHEBI:29105"/>
    </ligand>
</feature>
<dbReference type="InterPro" id="IPR013087">
    <property type="entry name" value="Znf_C2H2_type"/>
</dbReference>
<dbReference type="Pfam" id="PF00096">
    <property type="entry name" value="zf-C2H2"/>
    <property type="match status" value="6"/>
</dbReference>
<evidence type="ECO:0000256" key="6">
    <source>
        <dbReference type="ARBA" id="ARBA00023242"/>
    </source>
</evidence>
<dbReference type="GO" id="GO:0000981">
    <property type="term" value="F:DNA-binding transcription factor activity, RNA polymerase II-specific"/>
    <property type="evidence" value="ECO:0007669"/>
    <property type="project" value="TreeGrafter"/>
</dbReference>
<gene>
    <name evidence="12" type="ORF">RR46_01101</name>
</gene>
<feature type="domain" description="C2H2-type" evidence="10">
    <location>
        <begin position="352"/>
        <end position="379"/>
    </location>
</feature>
<dbReference type="PROSITE" id="PS50157">
    <property type="entry name" value="ZINC_FINGER_C2H2_2"/>
    <property type="match status" value="6"/>
</dbReference>
<dbReference type="FunFam" id="3.30.160.60:FF:000100">
    <property type="entry name" value="Zinc finger 45-like"/>
    <property type="match status" value="1"/>
</dbReference>
<feature type="coiled-coil region" evidence="9">
    <location>
        <begin position="155"/>
        <end position="186"/>
    </location>
</feature>
<feature type="domain" description="C2H2-type" evidence="10">
    <location>
        <begin position="380"/>
        <end position="403"/>
    </location>
</feature>
<evidence type="ECO:0000256" key="1">
    <source>
        <dbReference type="ARBA" id="ARBA00004123"/>
    </source>
</evidence>
<evidence type="ECO:0000256" key="8">
    <source>
        <dbReference type="PROSITE-ProRule" id="PRU01263"/>
    </source>
</evidence>
<feature type="domain" description="C2H2-type" evidence="10">
    <location>
        <begin position="267"/>
        <end position="295"/>
    </location>
</feature>
<evidence type="ECO:0000256" key="3">
    <source>
        <dbReference type="ARBA" id="ARBA00022737"/>
    </source>
</evidence>
<feature type="domain" description="C2H2-type" evidence="10">
    <location>
        <begin position="296"/>
        <end position="323"/>
    </location>
</feature>
<feature type="binding site" evidence="8">
    <location>
        <position position="12"/>
    </location>
    <ligand>
        <name>Zn(2+)</name>
        <dbReference type="ChEBI" id="CHEBI:29105"/>
    </ligand>
</feature>
<comment type="subcellular location">
    <subcellularLocation>
        <location evidence="1">Nucleus</location>
    </subcellularLocation>
</comment>
<keyword evidence="13" id="KW-1185">Reference proteome</keyword>
<evidence type="ECO:0000256" key="7">
    <source>
        <dbReference type="PROSITE-ProRule" id="PRU00042"/>
    </source>
</evidence>
<dbReference type="STRING" id="66420.A0A0N1IMU6"/>
<evidence type="ECO:0000259" key="10">
    <source>
        <dbReference type="PROSITE" id="PS50157"/>
    </source>
</evidence>
<dbReference type="SMART" id="SM00355">
    <property type="entry name" value="ZnF_C2H2"/>
    <property type="match status" value="7"/>
</dbReference>
<dbReference type="InterPro" id="IPR012934">
    <property type="entry name" value="Znf_AD"/>
</dbReference>
<keyword evidence="6" id="KW-0539">Nucleus</keyword>
<dbReference type="PROSITE" id="PS51915">
    <property type="entry name" value="ZAD"/>
    <property type="match status" value="1"/>
</dbReference>
<dbReference type="AlphaFoldDB" id="A0A0N1IMU6"/>
<keyword evidence="2 8" id="KW-0479">Metal-binding</keyword>
<organism evidence="12 13">
    <name type="scientific">Papilio xuthus</name>
    <name type="common">Asian swallowtail butterfly</name>
    <dbReference type="NCBI Taxonomy" id="66420"/>
    <lineage>
        <taxon>Eukaryota</taxon>
        <taxon>Metazoa</taxon>
        <taxon>Ecdysozoa</taxon>
        <taxon>Arthropoda</taxon>
        <taxon>Hexapoda</taxon>
        <taxon>Insecta</taxon>
        <taxon>Pterygota</taxon>
        <taxon>Neoptera</taxon>
        <taxon>Endopterygota</taxon>
        <taxon>Lepidoptera</taxon>
        <taxon>Glossata</taxon>
        <taxon>Ditrysia</taxon>
        <taxon>Papilionoidea</taxon>
        <taxon>Papilionidae</taxon>
        <taxon>Papilioninae</taxon>
        <taxon>Papilio</taxon>
    </lineage>
</organism>
<evidence type="ECO:0000256" key="4">
    <source>
        <dbReference type="ARBA" id="ARBA00022771"/>
    </source>
</evidence>
<dbReference type="FunFam" id="3.30.160.60:FF:000065">
    <property type="entry name" value="B-cell CLL/lymphoma 6, member B"/>
    <property type="match status" value="1"/>
</dbReference>
<dbReference type="PROSITE" id="PS00028">
    <property type="entry name" value="ZINC_FINGER_C2H2_1"/>
    <property type="match status" value="6"/>
</dbReference>
<keyword evidence="5 8" id="KW-0862">Zinc</keyword>
<dbReference type="GO" id="GO:0005634">
    <property type="term" value="C:nucleus"/>
    <property type="evidence" value="ECO:0007669"/>
    <property type="project" value="UniProtKB-SubCell"/>
</dbReference>
<dbReference type="Pfam" id="PF07776">
    <property type="entry name" value="zf-AD"/>
    <property type="match status" value="1"/>
</dbReference>